<dbReference type="Pfam" id="PF11855">
    <property type="entry name" value="DUF3375"/>
    <property type="match status" value="1"/>
</dbReference>
<dbReference type="AlphaFoldDB" id="W4MCG8"/>
<dbReference type="InterPro" id="IPR021804">
    <property type="entry name" value="DUF3375"/>
</dbReference>
<accession>W4MCG8</accession>
<sequence>MPEGQLDTRHVQAQANATAPNEAMLDHLHSVKLIAVATQIRDTLTHYGPLTIAGLLKHHPLTAGLEELVAYLRVAQAVGATQLEVKESVVVRDRQGEVLLASIPGYLLQATQFPRQLEELAL</sequence>
<comment type="caution">
    <text evidence="1">The sequence shown here is derived from an EMBL/GenBank/DDBJ whole genome shotgun (WGS) entry which is preliminary data.</text>
</comment>
<keyword evidence="2" id="KW-1185">Reference proteome</keyword>
<evidence type="ECO:0000313" key="1">
    <source>
        <dbReference type="EMBL" id="ETX07903.1"/>
    </source>
</evidence>
<dbReference type="HOGENOM" id="CLU_2022505_0_0_7"/>
<evidence type="ECO:0000313" key="2">
    <source>
        <dbReference type="Proteomes" id="UP000019140"/>
    </source>
</evidence>
<gene>
    <name evidence="1" type="ORF">ETSY2_08500</name>
</gene>
<proteinExistence type="predicted"/>
<reference evidence="1 2" key="1">
    <citation type="journal article" date="2014" name="Nature">
        <title>An environmental bacterial taxon with a large and distinct metabolic repertoire.</title>
        <authorList>
            <person name="Wilson M.C."/>
            <person name="Mori T."/>
            <person name="Ruckert C."/>
            <person name="Uria A.R."/>
            <person name="Helf M.J."/>
            <person name="Takada K."/>
            <person name="Gernert C."/>
            <person name="Steffens U.A."/>
            <person name="Heycke N."/>
            <person name="Schmitt S."/>
            <person name="Rinke C."/>
            <person name="Helfrich E.J."/>
            <person name="Brachmann A.O."/>
            <person name="Gurgui C."/>
            <person name="Wakimoto T."/>
            <person name="Kracht M."/>
            <person name="Crusemann M."/>
            <person name="Hentschel U."/>
            <person name="Abe I."/>
            <person name="Matsunaga S."/>
            <person name="Kalinowski J."/>
            <person name="Takeyama H."/>
            <person name="Piel J."/>
        </authorList>
    </citation>
    <scope>NUCLEOTIDE SEQUENCE [LARGE SCALE GENOMIC DNA]</scope>
    <source>
        <strain evidence="2">TSY2</strain>
    </source>
</reference>
<dbReference type="EMBL" id="AZHX01000345">
    <property type="protein sequence ID" value="ETX07903.1"/>
    <property type="molecule type" value="Genomic_DNA"/>
</dbReference>
<organism evidence="1 2">
    <name type="scientific">Candidatus Entotheonella gemina</name>
    <dbReference type="NCBI Taxonomy" id="1429439"/>
    <lineage>
        <taxon>Bacteria</taxon>
        <taxon>Pseudomonadati</taxon>
        <taxon>Nitrospinota/Tectimicrobiota group</taxon>
        <taxon>Candidatus Tectimicrobiota</taxon>
        <taxon>Candidatus Entotheonellia</taxon>
        <taxon>Candidatus Entotheonellales</taxon>
        <taxon>Candidatus Entotheonellaceae</taxon>
        <taxon>Candidatus Entotheonella</taxon>
    </lineage>
</organism>
<protein>
    <submittedName>
        <fullName evidence="1">Uncharacterized protein</fullName>
    </submittedName>
</protein>
<dbReference type="Proteomes" id="UP000019140">
    <property type="component" value="Unassembled WGS sequence"/>
</dbReference>
<name>W4MCG8_9BACT</name>